<dbReference type="GO" id="GO:0005794">
    <property type="term" value="C:Golgi apparatus"/>
    <property type="evidence" value="ECO:0007669"/>
    <property type="project" value="UniProtKB-ARBA"/>
</dbReference>
<keyword evidence="4" id="KW-1185">Reference proteome</keyword>
<dbReference type="GO" id="GO:0032012">
    <property type="term" value="P:regulation of ARF protein signal transduction"/>
    <property type="evidence" value="ECO:0007669"/>
    <property type="project" value="InterPro"/>
</dbReference>
<sequence>MVSQQRASFVMLDPTMDSSSLPIAIDPVALVTTECITVTSSMRKHARWAHSSVSAILGGNGASRVYERDNSAPSSPGPRRTGTPRPDEDHVLANRWGLRGKKGKSMQDNPLISAFTRLRSDLKDCKDIRTFDTPALLHPFLQVVRSSSTSAAITSIALVSITKFLSYNIINPNSPRLPLAMQLLSAAITHCRFEASDSSADEIVLLRILKLMEGILSRPEGELLGDESVCEMMETGLSMCCQGRLSEVLRRSAEMAMVKMCQVIFMRLSHLDQEMPAGPDPFAGEDTKKDPPSRLKMDPSVNGDTVTSQHLSAISADTAAAERHGTSREGSPEQTGNGSATAAAAAAPPSLHDDPETELQPYSLPSIKELFRVLIDLLDPHNRQHTDAMRVMALRIIDVALEVAGPSIARHPSLAALAKDDLCRYLFQLVRSEHMAILTGSLRVAGTLLSTCRPVLKLQQELYISYLVACLHPRVEIPREPGIDPLLYEGIPQSPKLVKQPASQANSGRSTPVPVKDRQKLGLEGGARRPEAREAMVESIGMLSRIPSFMVELFVNYDCDVDRADLCEDMIGLLSRNAFPDSATWSTTNVPPLCLDALLGYVQFIHDRLDDEPVQGSYPAQETLKRQRHTKRLIIKGAQMFNEDPKKGIAFLVSHGVIEDANNPVLVARFLKGTTRLSKKVLGEYISKRGNEELLGAFVDLLDFSGRNAVEALRELLSSFRLPGESPLIERIVTTFSEHYIEKVKPAGIADKDALYILTYAIIMLNTELYNRNVKSQNRMTCAGFARNLRGVNGGGDFAEDFLEDIYESIKNNEIILPDEHENKHAFDYAWKELLLKSSSAGDTIVGETNMYDAEMFAATWKPVIATLSYVFMSASDDAVYSRVVNGFDQCAQIAARYGLTEAFDRIVFSLASISTLATSKPPSTALNTEVQVGQKSVMVSELAVKFGRDFRAQLATVVLFRVLSTNEATVKQGWEHIVRILSNLFINSLIPPFDAKFTSELEISPIPLQPPSQVVDRDGRNNDTGILSAFTSYLSSYAADDPPEPSDEELDNTLCTVDCVTACSISEILTNIKSLPLSSLEMLVEALLSLLPEENAPAVIVVKPERPTPTSRAANGRADPNQPKYDPSMVFVLELATVLTLRDEKTLEVLGENLATTLQTLVRDAKNLHPLTVSRVVSYLLNLLRLSHDQHFMRVPVVLHAISGFDQDILETVAVATVKGLARCIARTGRLRNEITISPDFWSILQRLHQHEAVASLVFELLQSIVESMPDIITADNYEFVVSLANDFVSAGRVGSIEERHRDAQARRNKGVKQSKLSENQVVTRGVKAIGLIYHLTGRVPALIKQSHLEENEAWAAYWSPIFQSLTSQCINPCRDIRHHAISTLQRSLLSAELISSDDKEWTSIFDEVLFPLVLLLLKPEVYHSDPVGMSETRFQAATLVCKIFLRFLDQLPNRTGMLPLWLRILDILDRMMNSGQGDSLAEAVPESLKNILLVMADGGYLVPPSQDPSKEEIWVETRTRLGRFLPDLFSEIFPDTANEPEKPAPGSTIQSPEQPHETEKASEAEAKSEDTAPRQDSEEAKGGFNAESQTPQKEEESTS</sequence>
<evidence type="ECO:0000313" key="4">
    <source>
        <dbReference type="Proteomes" id="UP001147760"/>
    </source>
</evidence>
<feature type="region of interest" description="Disordered" evidence="1">
    <location>
        <begin position="1535"/>
        <end position="1601"/>
    </location>
</feature>
<dbReference type="SUPFAM" id="SSF48425">
    <property type="entry name" value="Sec7 domain"/>
    <property type="match status" value="1"/>
</dbReference>
<dbReference type="PANTHER" id="PTHR10663:SF388">
    <property type="entry name" value="GOLGI-SPECIFIC BREFELDIN A-RESISTANCE GUANINE NUCLEOTIDE EXCHANGE FACTOR 1"/>
    <property type="match status" value="1"/>
</dbReference>
<dbReference type="Pfam" id="PF23325">
    <property type="entry name" value="TPR_28"/>
    <property type="match status" value="1"/>
</dbReference>
<accession>A0A9W9WF08</accession>
<dbReference type="Gene3D" id="1.10.1000.11">
    <property type="entry name" value="Arf Nucleotide-binding Site Opener,domain 2"/>
    <property type="match status" value="1"/>
</dbReference>
<feature type="compositionally biased region" description="Basic and acidic residues" evidence="1">
    <location>
        <begin position="1556"/>
        <end position="1583"/>
    </location>
</feature>
<dbReference type="InterPro" id="IPR000904">
    <property type="entry name" value="Sec7_dom"/>
</dbReference>
<dbReference type="InterPro" id="IPR056604">
    <property type="entry name" value="GBF1-like_TPR"/>
</dbReference>
<protein>
    <recommendedName>
        <fullName evidence="2">SEC7 domain-containing protein</fullName>
    </recommendedName>
</protein>
<dbReference type="EMBL" id="JAPWDO010000009">
    <property type="protein sequence ID" value="KAJ5456669.1"/>
    <property type="molecule type" value="Genomic_DNA"/>
</dbReference>
<comment type="caution">
    <text evidence="3">The sequence shown here is derived from an EMBL/GenBank/DDBJ whole genome shotgun (WGS) entry which is preliminary data.</text>
</comment>
<evidence type="ECO:0000259" key="2">
    <source>
        <dbReference type="PROSITE" id="PS50190"/>
    </source>
</evidence>
<evidence type="ECO:0000256" key="1">
    <source>
        <dbReference type="SAM" id="MobiDB-lite"/>
    </source>
</evidence>
<dbReference type="InterPro" id="IPR016024">
    <property type="entry name" value="ARM-type_fold"/>
</dbReference>
<feature type="compositionally biased region" description="Low complexity" evidence="1">
    <location>
        <begin position="73"/>
        <end position="84"/>
    </location>
</feature>
<feature type="region of interest" description="Disordered" evidence="1">
    <location>
        <begin position="64"/>
        <end position="90"/>
    </location>
</feature>
<dbReference type="PROSITE" id="PS50190">
    <property type="entry name" value="SEC7"/>
    <property type="match status" value="1"/>
</dbReference>
<reference evidence="3" key="2">
    <citation type="journal article" date="2023" name="IMA Fungus">
        <title>Comparative genomic study of the Penicillium genus elucidates a diverse pangenome and 15 lateral gene transfer events.</title>
        <authorList>
            <person name="Petersen C."/>
            <person name="Sorensen T."/>
            <person name="Nielsen M.R."/>
            <person name="Sondergaard T.E."/>
            <person name="Sorensen J.L."/>
            <person name="Fitzpatrick D.A."/>
            <person name="Frisvad J.C."/>
            <person name="Nielsen K.L."/>
        </authorList>
    </citation>
    <scope>NUCLEOTIDE SEQUENCE</scope>
    <source>
        <strain evidence="3">IBT 17660</strain>
    </source>
</reference>
<dbReference type="Pfam" id="PF01369">
    <property type="entry name" value="Sec7"/>
    <property type="match status" value="1"/>
</dbReference>
<feature type="compositionally biased region" description="Basic and acidic residues" evidence="1">
    <location>
        <begin position="320"/>
        <end position="331"/>
    </location>
</feature>
<dbReference type="InterPro" id="IPR032691">
    <property type="entry name" value="Mon2/Sec7/BIG1-like_HUS"/>
</dbReference>
<feature type="compositionally biased region" description="Basic and acidic residues" evidence="1">
    <location>
        <begin position="285"/>
        <end position="297"/>
    </location>
</feature>
<name>A0A9W9WF08_9EURO</name>
<gene>
    <name evidence="3" type="ORF">N7530_011943</name>
</gene>
<proteinExistence type="predicted"/>
<evidence type="ECO:0000313" key="3">
    <source>
        <dbReference type="EMBL" id="KAJ5456669.1"/>
    </source>
</evidence>
<organism evidence="3 4">
    <name type="scientific">Penicillium desertorum</name>
    <dbReference type="NCBI Taxonomy" id="1303715"/>
    <lineage>
        <taxon>Eukaryota</taxon>
        <taxon>Fungi</taxon>
        <taxon>Dikarya</taxon>
        <taxon>Ascomycota</taxon>
        <taxon>Pezizomycotina</taxon>
        <taxon>Eurotiomycetes</taxon>
        <taxon>Eurotiomycetidae</taxon>
        <taxon>Eurotiales</taxon>
        <taxon>Aspergillaceae</taxon>
        <taxon>Penicillium</taxon>
    </lineage>
</organism>
<dbReference type="GO" id="GO:0016192">
    <property type="term" value="P:vesicle-mediated transport"/>
    <property type="evidence" value="ECO:0007669"/>
    <property type="project" value="UniProtKB-ARBA"/>
</dbReference>
<feature type="domain" description="SEC7" evidence="2">
    <location>
        <begin position="623"/>
        <end position="813"/>
    </location>
</feature>
<feature type="compositionally biased region" description="Polar residues" evidence="1">
    <location>
        <begin position="302"/>
        <end position="312"/>
    </location>
</feature>
<dbReference type="Pfam" id="PF12783">
    <property type="entry name" value="Sec7-like_HUS"/>
    <property type="match status" value="1"/>
</dbReference>
<dbReference type="SUPFAM" id="SSF48371">
    <property type="entry name" value="ARM repeat"/>
    <property type="match status" value="1"/>
</dbReference>
<dbReference type="SMART" id="SM00222">
    <property type="entry name" value="Sec7"/>
    <property type="match status" value="1"/>
</dbReference>
<reference evidence="3" key="1">
    <citation type="submission" date="2022-12" db="EMBL/GenBank/DDBJ databases">
        <authorList>
            <person name="Petersen C."/>
        </authorList>
    </citation>
    <scope>NUCLEOTIDE SEQUENCE</scope>
    <source>
        <strain evidence="3">IBT 17660</strain>
    </source>
</reference>
<dbReference type="OrthoDB" id="10258608at2759"/>
<dbReference type="CDD" id="cd00171">
    <property type="entry name" value="Sec7"/>
    <property type="match status" value="1"/>
</dbReference>
<dbReference type="Gene3D" id="1.10.220.20">
    <property type="match status" value="1"/>
</dbReference>
<dbReference type="InterPro" id="IPR023394">
    <property type="entry name" value="Sec7_C_sf"/>
</dbReference>
<dbReference type="InterPro" id="IPR035999">
    <property type="entry name" value="Sec7_dom_sf"/>
</dbReference>
<dbReference type="GO" id="GO:0005085">
    <property type="term" value="F:guanyl-nucleotide exchange factor activity"/>
    <property type="evidence" value="ECO:0007669"/>
    <property type="project" value="InterPro"/>
</dbReference>
<dbReference type="PANTHER" id="PTHR10663">
    <property type="entry name" value="GUANYL-NUCLEOTIDE EXCHANGE FACTOR"/>
    <property type="match status" value="1"/>
</dbReference>
<dbReference type="Proteomes" id="UP001147760">
    <property type="component" value="Unassembled WGS sequence"/>
</dbReference>
<feature type="region of interest" description="Disordered" evidence="1">
    <location>
        <begin position="276"/>
        <end position="359"/>
    </location>
</feature>